<name>A0A0N8HK21_9GAMM</name>
<dbReference type="RefSeq" id="WP_054553870.1">
    <property type="nucleotide sequence ID" value="NZ_LJTC01000010.1"/>
</dbReference>
<dbReference type="STRING" id="570156.AOG27_15260"/>
<dbReference type="Pfam" id="PF00005">
    <property type="entry name" value="ABC_tran"/>
    <property type="match status" value="2"/>
</dbReference>
<reference evidence="6 7" key="1">
    <citation type="submission" date="2015-09" db="EMBL/GenBank/DDBJ databases">
        <title>Draft Genome Sequence of Pseudoalteromonas lipolytica UCD-48B.</title>
        <authorList>
            <person name="Krusor M."/>
            <person name="Coil D.A."/>
            <person name="Lang J.M."/>
            <person name="Eisen J.A."/>
            <person name="Alexiev A."/>
        </authorList>
    </citation>
    <scope>NUCLEOTIDE SEQUENCE [LARGE SCALE GENOMIC DNA]</scope>
    <source>
        <strain evidence="6 7">UCD-48B</strain>
    </source>
</reference>
<feature type="domain" description="ABC transporter" evidence="5">
    <location>
        <begin position="4"/>
        <end position="240"/>
    </location>
</feature>
<evidence type="ECO:0000256" key="4">
    <source>
        <dbReference type="SAM" id="MobiDB-lite"/>
    </source>
</evidence>
<dbReference type="Proteomes" id="UP000050378">
    <property type="component" value="Unassembled WGS sequence"/>
</dbReference>
<keyword evidence="1" id="KW-0677">Repeat</keyword>
<dbReference type="PROSITE" id="PS50893">
    <property type="entry name" value="ABC_TRANSPORTER_2"/>
    <property type="match status" value="1"/>
</dbReference>
<dbReference type="PANTHER" id="PTHR19211:SF14">
    <property type="entry name" value="ATP-BINDING CASSETTE SUB-FAMILY F MEMBER 1"/>
    <property type="match status" value="1"/>
</dbReference>
<evidence type="ECO:0000256" key="1">
    <source>
        <dbReference type="ARBA" id="ARBA00022737"/>
    </source>
</evidence>
<sequence>MPQLQAFNLCYQHGNGDVVFNDLSFSLTAKVTALVGRNGCGKSILASILAKQKEPSSGTVVCNSTLGLYRQMNDINQVENQTIAEAIELEPVFNALDAINQGHVTEQNLMLVEGNWDLAERFNAELVRLGVNNKTPYSLSKHLSGGQLSKLKLWALFTCIKPDILILDEPSNHLDAKGKSWLIKQIHNFKGQLLLISHDQELLEQAHEVWELTTLGLTRYGMRFSEYQAQKQQQVAALENKLNHVVKQQTNLKKTEQLEKQKAQKRASHGAALRKLGSQPKVLMDAKKDKASANLSSQSKKTAKREGMLTSNKHELSSQLEQTKAQQFYLAQSDEAKHQKTLSLENVVLAHGTQKPINFQVFSDDKIHLAGANGTGKSTLLKTLTYDIPVKAGQLHCNQALYYLDQHFTLINNELTLLENVMTYCKSLDESTARTLLASIGFRKDAVFKHAALLSGGEKMKLAMCIVSNIESTAFLLLDEPDNHLDLESKQLLAQSLQGFKGGFILVSHDKYFVESVGCNRQIGL</sequence>
<feature type="compositionally biased region" description="Basic and acidic residues" evidence="4">
    <location>
        <begin position="253"/>
        <end position="262"/>
    </location>
</feature>
<dbReference type="SMART" id="SM00382">
    <property type="entry name" value="AAA"/>
    <property type="match status" value="2"/>
</dbReference>
<gene>
    <name evidence="6" type="ORF">AOG27_15260</name>
</gene>
<dbReference type="GO" id="GO:0005524">
    <property type="term" value="F:ATP binding"/>
    <property type="evidence" value="ECO:0007669"/>
    <property type="project" value="UniProtKB-KW"/>
</dbReference>
<proteinExistence type="predicted"/>
<dbReference type="InterPro" id="IPR027417">
    <property type="entry name" value="P-loop_NTPase"/>
</dbReference>
<evidence type="ECO:0000256" key="2">
    <source>
        <dbReference type="ARBA" id="ARBA00022741"/>
    </source>
</evidence>
<comment type="caution">
    <text evidence="6">The sequence shown here is derived from an EMBL/GenBank/DDBJ whole genome shotgun (WGS) entry which is preliminary data.</text>
</comment>
<dbReference type="InterPro" id="IPR003593">
    <property type="entry name" value="AAA+_ATPase"/>
</dbReference>
<protein>
    <recommendedName>
        <fullName evidence="5">ABC transporter domain-containing protein</fullName>
    </recommendedName>
</protein>
<organism evidence="6 7">
    <name type="scientific">Pseudoalteromonas lipolytica</name>
    <dbReference type="NCBI Taxonomy" id="570156"/>
    <lineage>
        <taxon>Bacteria</taxon>
        <taxon>Pseudomonadati</taxon>
        <taxon>Pseudomonadota</taxon>
        <taxon>Gammaproteobacteria</taxon>
        <taxon>Alteromonadales</taxon>
        <taxon>Pseudoalteromonadaceae</taxon>
        <taxon>Pseudoalteromonas</taxon>
    </lineage>
</organism>
<evidence type="ECO:0000313" key="6">
    <source>
        <dbReference type="EMBL" id="KPM82664.1"/>
    </source>
</evidence>
<accession>A0A0N8HK21</accession>
<dbReference type="SUPFAM" id="SSF52540">
    <property type="entry name" value="P-loop containing nucleoside triphosphate hydrolases"/>
    <property type="match status" value="2"/>
</dbReference>
<dbReference type="AlphaFoldDB" id="A0A0N8HK21"/>
<dbReference type="EMBL" id="LJTC01000010">
    <property type="protein sequence ID" value="KPM82664.1"/>
    <property type="molecule type" value="Genomic_DNA"/>
</dbReference>
<feature type="region of interest" description="Disordered" evidence="4">
    <location>
        <begin position="252"/>
        <end position="308"/>
    </location>
</feature>
<dbReference type="InterPro" id="IPR003439">
    <property type="entry name" value="ABC_transporter-like_ATP-bd"/>
</dbReference>
<keyword evidence="2" id="KW-0547">Nucleotide-binding</keyword>
<evidence type="ECO:0000313" key="7">
    <source>
        <dbReference type="Proteomes" id="UP000050378"/>
    </source>
</evidence>
<dbReference type="PANTHER" id="PTHR19211">
    <property type="entry name" value="ATP-BINDING TRANSPORT PROTEIN-RELATED"/>
    <property type="match status" value="1"/>
</dbReference>
<dbReference type="InterPro" id="IPR050611">
    <property type="entry name" value="ABCF"/>
</dbReference>
<dbReference type="OrthoDB" id="9808609at2"/>
<keyword evidence="3" id="KW-0067">ATP-binding</keyword>
<dbReference type="GO" id="GO:0016887">
    <property type="term" value="F:ATP hydrolysis activity"/>
    <property type="evidence" value="ECO:0007669"/>
    <property type="project" value="InterPro"/>
</dbReference>
<dbReference type="PATRIC" id="fig|570156.3.peg.4143"/>
<evidence type="ECO:0000256" key="3">
    <source>
        <dbReference type="ARBA" id="ARBA00022840"/>
    </source>
</evidence>
<evidence type="ECO:0000259" key="5">
    <source>
        <dbReference type="PROSITE" id="PS50893"/>
    </source>
</evidence>
<dbReference type="Gene3D" id="3.40.50.300">
    <property type="entry name" value="P-loop containing nucleotide triphosphate hydrolases"/>
    <property type="match status" value="2"/>
</dbReference>